<dbReference type="InterPro" id="IPR005238">
    <property type="entry name" value="ComB-like"/>
</dbReference>
<dbReference type="AlphaFoldDB" id="A0A542CTV4"/>
<dbReference type="Gene3D" id="3.90.1560.10">
    <property type="entry name" value="ComB-like"/>
    <property type="match status" value="1"/>
</dbReference>
<dbReference type="InterPro" id="IPR036702">
    <property type="entry name" value="ComB-like_sf"/>
</dbReference>
<keyword evidence="6" id="KW-0460">Magnesium</keyword>
<dbReference type="GO" id="GO:0000287">
    <property type="term" value="F:magnesium ion binding"/>
    <property type="evidence" value="ECO:0007669"/>
    <property type="project" value="InterPro"/>
</dbReference>
<dbReference type="GO" id="GO:0050545">
    <property type="term" value="F:sulfopyruvate decarboxylase activity"/>
    <property type="evidence" value="ECO:0007669"/>
    <property type="project" value="TreeGrafter"/>
</dbReference>
<evidence type="ECO:0000256" key="6">
    <source>
        <dbReference type="ARBA" id="ARBA00022842"/>
    </source>
</evidence>
<dbReference type="PANTHER" id="PTHR37311">
    <property type="entry name" value="2-PHOSPHOSULFOLACTATE PHOSPHATASE-RELATED"/>
    <property type="match status" value="1"/>
</dbReference>
<comment type="cofactor">
    <cofactor evidence="1">
        <name>Mg(2+)</name>
        <dbReference type="ChEBI" id="CHEBI:18420"/>
    </cofactor>
</comment>
<evidence type="ECO:0000256" key="5">
    <source>
        <dbReference type="ARBA" id="ARBA00022801"/>
    </source>
</evidence>
<name>A0A542CTV4_AMYCI</name>
<comment type="similarity">
    <text evidence="2">Belongs to the ComB family.</text>
</comment>
<dbReference type="Pfam" id="PF04029">
    <property type="entry name" value="2-ph_phosp"/>
    <property type="match status" value="1"/>
</dbReference>
<dbReference type="SUPFAM" id="SSF142823">
    <property type="entry name" value="ComB-like"/>
    <property type="match status" value="1"/>
</dbReference>
<comment type="caution">
    <text evidence="8">The sequence shown here is derived from an EMBL/GenBank/DDBJ whole genome shotgun (WGS) entry which is preliminary data.</text>
</comment>
<protein>
    <recommendedName>
        <fullName evidence="4">Probable 2-phosphosulfolactate phosphatase</fullName>
        <ecNumber evidence="3">3.1.3.71</ecNumber>
    </recommendedName>
</protein>
<sequence length="259" mass="26475">MDPYLSIFGQGGHEIRLEWSSEGLSALSAECAVLIVVDVLSFSTVVDLTLMRGGRVRPMRWGDPRAAEEAVAAGATVPEQTGGLPLRPAAILGTPPGSFLAVRSPNGATLCVAAAETGVEVLTGCLRNARAVARLAKAAAEDQPIGVIPAGERWPVEYPAEPGTIGPLRPCAEDHLAAGAIVDALISLGVQRPSPEAAMAARSFRAAGPDVGAVVAGSSSGKELIEAGHGRDVDLAIAVNTSDVAPYLTKGAFQDVAAR</sequence>
<organism evidence="8 9">
    <name type="scientific">Amycolatopsis cihanbeyliensis</name>
    <dbReference type="NCBI Taxonomy" id="1128664"/>
    <lineage>
        <taxon>Bacteria</taxon>
        <taxon>Bacillati</taxon>
        <taxon>Actinomycetota</taxon>
        <taxon>Actinomycetes</taxon>
        <taxon>Pseudonocardiales</taxon>
        <taxon>Pseudonocardiaceae</taxon>
        <taxon>Amycolatopsis</taxon>
    </lineage>
</organism>
<dbReference type="EMBL" id="VFML01000002">
    <property type="protein sequence ID" value="TQI94249.1"/>
    <property type="molecule type" value="Genomic_DNA"/>
</dbReference>
<accession>A0A542CTV4</accession>
<evidence type="ECO:0000256" key="4">
    <source>
        <dbReference type="ARBA" id="ARBA00021948"/>
    </source>
</evidence>
<dbReference type="RefSeq" id="WP_246076823.1">
    <property type="nucleotide sequence ID" value="NZ_VFML01000002.1"/>
</dbReference>
<evidence type="ECO:0000256" key="2">
    <source>
        <dbReference type="ARBA" id="ARBA00009997"/>
    </source>
</evidence>
<dbReference type="PANTHER" id="PTHR37311:SF1">
    <property type="entry name" value="2-PHOSPHOSULFOLACTATE PHOSPHATASE-RELATED"/>
    <property type="match status" value="1"/>
</dbReference>
<keyword evidence="5" id="KW-0378">Hydrolase</keyword>
<comment type="catalytic activity">
    <reaction evidence="7">
        <text>(2R)-O-phospho-3-sulfolactate + H2O = (2R)-3-sulfolactate + phosphate</text>
        <dbReference type="Rhea" id="RHEA:23416"/>
        <dbReference type="ChEBI" id="CHEBI:15377"/>
        <dbReference type="ChEBI" id="CHEBI:15597"/>
        <dbReference type="ChEBI" id="CHEBI:43474"/>
        <dbReference type="ChEBI" id="CHEBI:58738"/>
        <dbReference type="EC" id="3.1.3.71"/>
    </reaction>
</comment>
<dbReference type="Proteomes" id="UP000320876">
    <property type="component" value="Unassembled WGS sequence"/>
</dbReference>
<reference evidence="8 9" key="1">
    <citation type="submission" date="2019-06" db="EMBL/GenBank/DDBJ databases">
        <title>Sequencing the genomes of 1000 actinobacteria strains.</title>
        <authorList>
            <person name="Klenk H.-P."/>
        </authorList>
    </citation>
    <scope>NUCLEOTIDE SEQUENCE [LARGE SCALE GENOMIC DNA]</scope>
    <source>
        <strain evidence="8 9">DSM 45679</strain>
    </source>
</reference>
<gene>
    <name evidence="8" type="ORF">FB471_6409</name>
</gene>
<evidence type="ECO:0000256" key="7">
    <source>
        <dbReference type="ARBA" id="ARBA00033711"/>
    </source>
</evidence>
<keyword evidence="9" id="KW-1185">Reference proteome</keyword>
<dbReference type="EC" id="3.1.3.71" evidence="3"/>
<evidence type="ECO:0000313" key="9">
    <source>
        <dbReference type="Proteomes" id="UP000320876"/>
    </source>
</evidence>
<evidence type="ECO:0000313" key="8">
    <source>
        <dbReference type="EMBL" id="TQI94249.1"/>
    </source>
</evidence>
<evidence type="ECO:0000256" key="1">
    <source>
        <dbReference type="ARBA" id="ARBA00001946"/>
    </source>
</evidence>
<evidence type="ECO:0000256" key="3">
    <source>
        <dbReference type="ARBA" id="ARBA00012953"/>
    </source>
</evidence>
<dbReference type="GO" id="GO:0050532">
    <property type="term" value="F:2-phosphosulfolactate phosphatase activity"/>
    <property type="evidence" value="ECO:0007669"/>
    <property type="project" value="UniProtKB-EC"/>
</dbReference>
<proteinExistence type="inferred from homology"/>